<dbReference type="OMA" id="MYFRFQA"/>
<dbReference type="GO" id="GO:0005737">
    <property type="term" value="C:cytoplasm"/>
    <property type="evidence" value="ECO:0007669"/>
    <property type="project" value="TreeGrafter"/>
</dbReference>
<dbReference type="OrthoDB" id="424823at2759"/>
<evidence type="ECO:0000313" key="7">
    <source>
        <dbReference type="EMBL" id="KII61428.1"/>
    </source>
</evidence>
<name>A0A0C2I862_THEKT</name>
<dbReference type="SUPFAM" id="SSF81271">
    <property type="entry name" value="TGS-like"/>
    <property type="match status" value="1"/>
</dbReference>
<keyword evidence="8" id="KW-1185">Reference proteome</keyword>
<evidence type="ECO:0000313" key="8">
    <source>
        <dbReference type="Proteomes" id="UP000031668"/>
    </source>
</evidence>
<dbReference type="PANTHER" id="PTHR23305:SF11">
    <property type="entry name" value="OBG-LIKE ATPASE 1"/>
    <property type="match status" value="1"/>
</dbReference>
<evidence type="ECO:0000256" key="2">
    <source>
        <dbReference type="ARBA" id="ARBA00022723"/>
    </source>
</evidence>
<dbReference type="Proteomes" id="UP000031668">
    <property type="component" value="Unassembled WGS sequence"/>
</dbReference>
<dbReference type="Pfam" id="PF06071">
    <property type="entry name" value="YchF-GTPase_C"/>
    <property type="match status" value="1"/>
</dbReference>
<dbReference type="InterPro" id="IPR012675">
    <property type="entry name" value="Beta-grasp_dom_sf"/>
</dbReference>
<dbReference type="GO" id="GO:0046872">
    <property type="term" value="F:metal ion binding"/>
    <property type="evidence" value="ECO:0007669"/>
    <property type="project" value="UniProtKB-KW"/>
</dbReference>
<proteinExistence type="predicted"/>
<evidence type="ECO:0000256" key="4">
    <source>
        <dbReference type="ARBA" id="ARBA00022840"/>
    </source>
</evidence>
<evidence type="ECO:0000256" key="5">
    <source>
        <dbReference type="ARBA" id="ARBA00022842"/>
    </source>
</evidence>
<dbReference type="InterPro" id="IPR004095">
    <property type="entry name" value="TGS"/>
</dbReference>
<comment type="cofactor">
    <cofactor evidence="1">
        <name>Mg(2+)</name>
        <dbReference type="ChEBI" id="CHEBI:18420"/>
    </cofactor>
</comment>
<dbReference type="PANTHER" id="PTHR23305">
    <property type="entry name" value="OBG GTPASE FAMILY"/>
    <property type="match status" value="1"/>
</dbReference>
<dbReference type="Gene3D" id="3.10.20.30">
    <property type="match status" value="1"/>
</dbReference>
<protein>
    <submittedName>
        <fullName evidence="7">Obg-like ATPase 1</fullName>
    </submittedName>
</protein>
<dbReference type="EMBL" id="JWZT01005339">
    <property type="protein sequence ID" value="KII61428.1"/>
    <property type="molecule type" value="Genomic_DNA"/>
</dbReference>
<dbReference type="InterPro" id="IPR013029">
    <property type="entry name" value="YchF_C"/>
</dbReference>
<feature type="domain" description="TGS" evidence="6">
    <location>
        <begin position="16"/>
        <end position="105"/>
    </location>
</feature>
<dbReference type="InterPro" id="IPR012676">
    <property type="entry name" value="TGS-like"/>
</dbReference>
<keyword evidence="3" id="KW-0547">Nucleotide-binding</keyword>
<comment type="caution">
    <text evidence="7">The sequence shown here is derived from an EMBL/GenBank/DDBJ whole genome shotgun (WGS) entry which is preliminary data.</text>
</comment>
<dbReference type="FunFam" id="3.10.20.30:FF:000029">
    <property type="entry name" value="Obg-like ATPase 1"/>
    <property type="match status" value="1"/>
</dbReference>
<keyword evidence="2" id="KW-0479">Metal-binding</keyword>
<organism evidence="7 8">
    <name type="scientific">Thelohanellus kitauei</name>
    <name type="common">Myxosporean</name>
    <dbReference type="NCBI Taxonomy" id="669202"/>
    <lineage>
        <taxon>Eukaryota</taxon>
        <taxon>Metazoa</taxon>
        <taxon>Cnidaria</taxon>
        <taxon>Myxozoa</taxon>
        <taxon>Myxosporea</taxon>
        <taxon>Bivalvulida</taxon>
        <taxon>Platysporina</taxon>
        <taxon>Myxobolidae</taxon>
        <taxon>Thelohanellus</taxon>
    </lineage>
</organism>
<evidence type="ECO:0000256" key="1">
    <source>
        <dbReference type="ARBA" id="ARBA00001946"/>
    </source>
</evidence>
<dbReference type="GO" id="GO:0005524">
    <property type="term" value="F:ATP binding"/>
    <property type="evidence" value="ECO:0007669"/>
    <property type="project" value="UniProtKB-KW"/>
</dbReference>
<accession>A0A0C2I862</accession>
<dbReference type="PROSITE" id="PS51880">
    <property type="entry name" value="TGS"/>
    <property type="match status" value="1"/>
</dbReference>
<gene>
    <name evidence="7" type="ORF">RF11_12843</name>
</gene>
<sequence>MEDPSKFCAENKTQSALNRIITSGFQILKLHYFFTAGKDEKGTRAPQAAGKIHTDFERGFIAAEVMKFDDFKELGSENAVKAVGKYRQEGKQYVVQDGDIIFFKFNVTQQPKKK</sequence>
<dbReference type="GO" id="GO:0016887">
    <property type="term" value="F:ATP hydrolysis activity"/>
    <property type="evidence" value="ECO:0007669"/>
    <property type="project" value="TreeGrafter"/>
</dbReference>
<evidence type="ECO:0000259" key="6">
    <source>
        <dbReference type="PROSITE" id="PS51880"/>
    </source>
</evidence>
<evidence type="ECO:0000256" key="3">
    <source>
        <dbReference type="ARBA" id="ARBA00022741"/>
    </source>
</evidence>
<keyword evidence="4" id="KW-0067">ATP-binding</keyword>
<dbReference type="AlphaFoldDB" id="A0A0C2I862"/>
<reference evidence="7 8" key="1">
    <citation type="journal article" date="2014" name="Genome Biol. Evol.">
        <title>The genome of the myxosporean Thelohanellus kitauei shows adaptations to nutrient acquisition within its fish host.</title>
        <authorList>
            <person name="Yang Y."/>
            <person name="Xiong J."/>
            <person name="Zhou Z."/>
            <person name="Huo F."/>
            <person name="Miao W."/>
            <person name="Ran C."/>
            <person name="Liu Y."/>
            <person name="Zhang J."/>
            <person name="Feng J."/>
            <person name="Wang M."/>
            <person name="Wang M."/>
            <person name="Wang L."/>
            <person name="Yao B."/>
        </authorList>
    </citation>
    <scope>NUCLEOTIDE SEQUENCE [LARGE SCALE GENOMIC DNA]</scope>
    <source>
        <strain evidence="7">Wuqing</strain>
    </source>
</reference>
<keyword evidence="5" id="KW-0460">Magnesium</keyword>